<feature type="compositionally biased region" description="Polar residues" evidence="1">
    <location>
        <begin position="44"/>
        <end position="54"/>
    </location>
</feature>
<dbReference type="GO" id="GO:0003677">
    <property type="term" value="F:DNA binding"/>
    <property type="evidence" value="ECO:0007669"/>
    <property type="project" value="InterPro"/>
</dbReference>
<evidence type="ECO:0000313" key="4">
    <source>
        <dbReference type="Proteomes" id="UP000014062"/>
    </source>
</evidence>
<evidence type="ECO:0000256" key="1">
    <source>
        <dbReference type="SAM" id="MobiDB-lite"/>
    </source>
</evidence>
<dbReference type="InterPro" id="IPR009061">
    <property type="entry name" value="DNA-bd_dom_put_sf"/>
</dbReference>
<evidence type="ECO:0000259" key="2">
    <source>
        <dbReference type="Pfam" id="PF13411"/>
    </source>
</evidence>
<dbReference type="AlphaFoldDB" id="A0A7U9H927"/>
<proteinExistence type="predicted"/>
<reference evidence="4" key="1">
    <citation type="journal article" date="2013" name="Genome Biol. Evol.">
        <title>The genome sequence of Streptomyces lividans 66 reveals a novel tRNA-dependent peptide biosynthetic system within a metal-related genomic island.</title>
        <authorList>
            <person name="Cruz-Morales P."/>
            <person name="Vijgenboom E."/>
            <person name="Iruegas-Bocardo F."/>
            <person name="Girard G."/>
            <person name="Yanez-Guerra L.A."/>
            <person name="Ramos-Aboites H.E."/>
            <person name="Pernodet J.L."/>
            <person name="Anne J."/>
            <person name="van Wezel G.P."/>
            <person name="Barona-Gomez F."/>
        </authorList>
    </citation>
    <scope>NUCLEOTIDE SEQUENCE [LARGE SCALE GENOMIC DNA]</scope>
    <source>
        <strain evidence="4">1326</strain>
    </source>
</reference>
<accession>A0A7U9H927</accession>
<sequence length="54" mass="5950">MAWRSRQLAELAGTTVGAVRHYPDAGLLEEPPRRANATTRRRTYPSTSSADLPP</sequence>
<dbReference type="EMBL" id="CM001889">
    <property type="protein sequence ID" value="EOY45943.1"/>
    <property type="molecule type" value="Genomic_DNA"/>
</dbReference>
<dbReference type="Gene3D" id="1.10.1660.10">
    <property type="match status" value="1"/>
</dbReference>
<name>A0A7U9H927_STRLI</name>
<evidence type="ECO:0000313" key="3">
    <source>
        <dbReference type="EMBL" id="EOY45943.1"/>
    </source>
</evidence>
<gene>
    <name evidence="3" type="ORF">SLI_1226</name>
</gene>
<dbReference type="GO" id="GO:0006355">
    <property type="term" value="P:regulation of DNA-templated transcription"/>
    <property type="evidence" value="ECO:0007669"/>
    <property type="project" value="InterPro"/>
</dbReference>
<feature type="region of interest" description="Disordered" evidence="1">
    <location>
        <begin position="23"/>
        <end position="54"/>
    </location>
</feature>
<dbReference type="InterPro" id="IPR000551">
    <property type="entry name" value="MerR-type_HTH_dom"/>
</dbReference>
<dbReference type="Proteomes" id="UP000014062">
    <property type="component" value="Chromosome"/>
</dbReference>
<dbReference type="RefSeq" id="WP_016325563.1">
    <property type="nucleotide sequence ID" value="NZ_CM001889.1"/>
</dbReference>
<organism evidence="3 4">
    <name type="scientific">Streptomyces lividans 1326</name>
    <dbReference type="NCBI Taxonomy" id="1200984"/>
    <lineage>
        <taxon>Bacteria</taxon>
        <taxon>Bacillati</taxon>
        <taxon>Actinomycetota</taxon>
        <taxon>Actinomycetes</taxon>
        <taxon>Kitasatosporales</taxon>
        <taxon>Streptomycetaceae</taxon>
        <taxon>Streptomyces</taxon>
    </lineage>
</organism>
<dbReference type="SUPFAM" id="SSF46955">
    <property type="entry name" value="Putative DNA-binding domain"/>
    <property type="match status" value="1"/>
</dbReference>
<feature type="domain" description="HTH merR-type" evidence="2">
    <location>
        <begin position="4"/>
        <end position="46"/>
    </location>
</feature>
<protein>
    <recommendedName>
        <fullName evidence="2">HTH merR-type domain-containing protein</fullName>
    </recommendedName>
</protein>
<dbReference type="Pfam" id="PF13411">
    <property type="entry name" value="MerR_1"/>
    <property type="match status" value="1"/>
</dbReference>